<accession>H7FWC5</accession>
<name>H7FWC5_FLAFP</name>
<protein>
    <recommendedName>
        <fullName evidence="3">General stress protein CsbD</fullName>
    </recommendedName>
</protein>
<dbReference type="AlphaFoldDB" id="H7FWC5"/>
<keyword evidence="2" id="KW-1185">Reference proteome</keyword>
<dbReference type="eggNOG" id="COG3237">
    <property type="taxonomic scope" value="Bacteria"/>
</dbReference>
<comment type="caution">
    <text evidence="1">The sequence shown here is derived from an EMBL/GenBank/DDBJ whole genome shotgun (WGS) entry which is preliminary data.</text>
</comment>
<reference evidence="1 2" key="1">
    <citation type="journal article" date="2014" name="Acta Crystallogr. D">
        <title>Structure-based characterization and antifreeze properties of a hyperactive ice-binding protein from the Antarctic bacterium Flavobacterium frigoris PS1.</title>
        <authorList>
            <person name="Do H."/>
            <person name="Kim S.J."/>
            <person name="Kim H.J."/>
            <person name="Lee J.H."/>
        </authorList>
    </citation>
    <scope>NUCLEOTIDE SEQUENCE [LARGE SCALE GENOMIC DNA]</scope>
    <source>
        <strain evidence="1 2">PS1</strain>
    </source>
</reference>
<dbReference type="Proteomes" id="UP000005566">
    <property type="component" value="Unassembled WGS sequence"/>
</dbReference>
<dbReference type="STRING" id="1086011.HJ01_03472"/>
<organism evidence="1 2">
    <name type="scientific">Flavobacterium frigoris (strain PS1)</name>
    <dbReference type="NCBI Taxonomy" id="1086011"/>
    <lineage>
        <taxon>Bacteria</taxon>
        <taxon>Pseudomonadati</taxon>
        <taxon>Bacteroidota</taxon>
        <taxon>Flavobacteriia</taxon>
        <taxon>Flavobacteriales</taxon>
        <taxon>Flavobacteriaceae</taxon>
        <taxon>Flavobacterium</taxon>
    </lineage>
</organism>
<dbReference type="InterPro" id="IPR036629">
    <property type="entry name" value="YjbJ_sf"/>
</dbReference>
<dbReference type="Gene3D" id="1.10.1470.10">
    <property type="entry name" value="YjbJ"/>
    <property type="match status" value="1"/>
</dbReference>
<dbReference type="PATRIC" id="fig|1086011.3.peg.3403"/>
<dbReference type="SUPFAM" id="SSF69047">
    <property type="entry name" value="Hypothetical protein YjbJ"/>
    <property type="match status" value="1"/>
</dbReference>
<evidence type="ECO:0008006" key="3">
    <source>
        <dbReference type="Google" id="ProtNLM"/>
    </source>
</evidence>
<sequence>MTFVVVQNSNNDTMTRRELHQAWGTQKEKLKLKFAALTDTDLLYPEGMETEMISKLALKLGKTKEEVYQIIKAI</sequence>
<dbReference type="EMBL" id="AHKF01000032">
    <property type="protein sequence ID" value="EIA07200.1"/>
    <property type="molecule type" value="Genomic_DNA"/>
</dbReference>
<proteinExistence type="predicted"/>
<evidence type="ECO:0000313" key="1">
    <source>
        <dbReference type="EMBL" id="EIA07200.1"/>
    </source>
</evidence>
<evidence type="ECO:0000313" key="2">
    <source>
        <dbReference type="Proteomes" id="UP000005566"/>
    </source>
</evidence>
<gene>
    <name evidence="1" type="ORF">HJ01_03472</name>
</gene>